<name>E9EFM7_METAQ</name>
<dbReference type="OrthoDB" id="4940285at2759"/>
<sequence>MPNLNKSWYRRVQARTIPALRFLVRHFMKLSIPCLGLLGLASAHLAIVGRAPPGPLYKETPPSQLLADAVRNGIPGWGLAGLPKLPQGGPKAPMKNMPGGLPELRKPKPGSSDWRTDTLKGPRKKPGTTYPKSSPCSKRGLSCRLRVPKGIGKAAAFTIVAPYARDILEVVREWDNPVGYAVKWFDDAMASLQEAIGGPQRDDIYGNELKAKLIEFFKSVFRVFGESTYDMHERLRKEAAAKEKARREEEENENRRIKGLEELAKICEKMYNGQLDSAVATPQLENSCDKLVEHLEKIESMEEEEEETQPERYVWFGKCKCNLFSLPPSGDECALQCRVVSIILSLNPPAQDNEPEPETAPEPEPTMKCSTSTGEIECGGGQTTLELKTGRAICWGCGFAWDPEGGRCVGKTGEVLWPLGSPESPDVISEPVTSGQTVAELWTGLAVCSICRGGWEAESSTCKTKSGELLWPRKLSPDSLSSIPPEISGTCSDSTGEIQCGGGQSPAELQAGYAICGVCGFAWDVEGGKCVSKTGTRIWPPPKPEPEPPRKCFDTTGEIQCQGGQTEKELEAGLTACRVCSGAWDPEGGKCRSQNGAIFWPPEQ</sequence>
<feature type="region of interest" description="Disordered" evidence="2">
    <location>
        <begin position="348"/>
        <end position="373"/>
    </location>
</feature>
<keyword evidence="1" id="KW-0175">Coiled coil</keyword>
<evidence type="ECO:0000313" key="4">
    <source>
        <dbReference type="Proteomes" id="UP000002499"/>
    </source>
</evidence>
<evidence type="ECO:0000256" key="2">
    <source>
        <dbReference type="SAM" id="MobiDB-lite"/>
    </source>
</evidence>
<keyword evidence="4" id="KW-1185">Reference proteome</keyword>
<protein>
    <recommendedName>
        <fullName evidence="5">Heat-labile enterotoxin IIA, A chain</fullName>
    </recommendedName>
</protein>
<dbReference type="KEGG" id="maw:19252985"/>
<dbReference type="eggNOG" id="ENOG502TH90">
    <property type="taxonomic scope" value="Eukaryota"/>
</dbReference>
<dbReference type="EMBL" id="GL698583">
    <property type="protein sequence ID" value="EFY85265.1"/>
    <property type="molecule type" value="Genomic_DNA"/>
</dbReference>
<organism evidence="4">
    <name type="scientific">Metarhizium acridum (strain CQMa 102)</name>
    <dbReference type="NCBI Taxonomy" id="655827"/>
    <lineage>
        <taxon>Eukaryota</taxon>
        <taxon>Fungi</taxon>
        <taxon>Dikarya</taxon>
        <taxon>Ascomycota</taxon>
        <taxon>Pezizomycotina</taxon>
        <taxon>Sordariomycetes</taxon>
        <taxon>Hypocreomycetidae</taxon>
        <taxon>Hypocreales</taxon>
        <taxon>Clavicipitaceae</taxon>
        <taxon>Metarhizium</taxon>
    </lineage>
</organism>
<reference evidence="3 4" key="1">
    <citation type="journal article" date="2011" name="PLoS Genet.">
        <title>Genome sequencing and comparative transcriptomics of the model entomopathogenic fungi Metarhizium anisopliae and M. acridum.</title>
        <authorList>
            <person name="Gao Q."/>
            <person name="Jin K."/>
            <person name="Ying S.H."/>
            <person name="Zhang Y."/>
            <person name="Xiao G."/>
            <person name="Shang Y."/>
            <person name="Duan Z."/>
            <person name="Hu X."/>
            <person name="Xie X.Q."/>
            <person name="Zhou G."/>
            <person name="Peng G."/>
            <person name="Luo Z."/>
            <person name="Huang W."/>
            <person name="Wang B."/>
            <person name="Fang W."/>
            <person name="Wang S."/>
            <person name="Zhong Y."/>
            <person name="Ma L.J."/>
            <person name="St Leger R.J."/>
            <person name="Zhao G.P."/>
            <person name="Pei Y."/>
            <person name="Feng M.G."/>
            <person name="Xia Y."/>
            <person name="Wang C."/>
        </authorList>
    </citation>
    <scope>NUCLEOTIDE SEQUENCE [LARGE SCALE GENOMIC DNA]</scope>
    <source>
        <strain evidence="3 4">CQMa 102</strain>
    </source>
</reference>
<dbReference type="InParanoid" id="E9EFM7"/>
<evidence type="ECO:0000256" key="1">
    <source>
        <dbReference type="SAM" id="Coils"/>
    </source>
</evidence>
<proteinExistence type="predicted"/>
<dbReference type="GeneID" id="19252985"/>
<dbReference type="STRING" id="655827.E9EFM7"/>
<feature type="region of interest" description="Disordered" evidence="2">
    <location>
        <begin position="85"/>
        <end position="138"/>
    </location>
</feature>
<evidence type="ECO:0008006" key="5">
    <source>
        <dbReference type="Google" id="ProtNLM"/>
    </source>
</evidence>
<dbReference type="HOGENOM" id="CLU_452029_0_0_1"/>
<evidence type="ECO:0000313" key="3">
    <source>
        <dbReference type="EMBL" id="EFY85265.1"/>
    </source>
</evidence>
<dbReference type="AlphaFoldDB" id="E9EFM7"/>
<gene>
    <name evidence="3" type="ORF">MAC_08674</name>
</gene>
<accession>E9EFM7</accession>
<dbReference type="Proteomes" id="UP000002499">
    <property type="component" value="Unassembled WGS sequence"/>
</dbReference>
<feature type="coiled-coil region" evidence="1">
    <location>
        <begin position="232"/>
        <end position="260"/>
    </location>
</feature>